<evidence type="ECO:0000256" key="1">
    <source>
        <dbReference type="ARBA" id="ARBA00004141"/>
    </source>
</evidence>
<proteinExistence type="predicted"/>
<dbReference type="GO" id="GO:0022857">
    <property type="term" value="F:transmembrane transporter activity"/>
    <property type="evidence" value="ECO:0007669"/>
    <property type="project" value="InterPro"/>
</dbReference>
<feature type="transmembrane region" description="Helical" evidence="6">
    <location>
        <begin position="340"/>
        <end position="357"/>
    </location>
</feature>
<feature type="transmembrane region" description="Helical" evidence="6">
    <location>
        <begin position="54"/>
        <end position="77"/>
    </location>
</feature>
<evidence type="ECO:0000313" key="8">
    <source>
        <dbReference type="Proteomes" id="UP000775872"/>
    </source>
</evidence>
<evidence type="ECO:0000313" key="7">
    <source>
        <dbReference type="EMBL" id="CAH0056951.1"/>
    </source>
</evidence>
<protein>
    <recommendedName>
        <fullName evidence="9">Major facilitator superfamily (MFS) profile domain-containing protein</fullName>
    </recommendedName>
</protein>
<feature type="transmembrane region" description="Helical" evidence="6">
    <location>
        <begin position="207"/>
        <end position="227"/>
    </location>
</feature>
<dbReference type="Gene3D" id="1.20.1250.20">
    <property type="entry name" value="MFS general substrate transporter like domains"/>
    <property type="match status" value="2"/>
</dbReference>
<gene>
    <name evidence="7" type="ORF">CSOL1703_00018190</name>
</gene>
<dbReference type="AlphaFoldDB" id="A0A9N9ZK35"/>
<keyword evidence="4 6" id="KW-1133">Transmembrane helix</keyword>
<comment type="caution">
    <text evidence="7">The sequence shown here is derived from an EMBL/GenBank/DDBJ whole genome shotgun (WGS) entry which is preliminary data.</text>
</comment>
<dbReference type="SUPFAM" id="SSF103473">
    <property type="entry name" value="MFS general substrate transporter"/>
    <property type="match status" value="1"/>
</dbReference>
<feature type="transmembrane region" description="Helical" evidence="6">
    <location>
        <begin position="142"/>
        <end position="164"/>
    </location>
</feature>
<comment type="subcellular location">
    <subcellularLocation>
        <location evidence="1">Membrane</location>
        <topology evidence="1">Multi-pass membrane protein</topology>
    </subcellularLocation>
</comment>
<dbReference type="Proteomes" id="UP000775872">
    <property type="component" value="Unassembled WGS sequence"/>
</dbReference>
<evidence type="ECO:0000256" key="3">
    <source>
        <dbReference type="ARBA" id="ARBA00022692"/>
    </source>
</evidence>
<dbReference type="PANTHER" id="PTHR43791:SF97">
    <property type="entry name" value="ALLANTOATE TRANSPORTER, PUTATIVE (AFU_ORTHOLOGUE AFUA_1G14700)-RELATED"/>
    <property type="match status" value="1"/>
</dbReference>
<dbReference type="GO" id="GO:0016020">
    <property type="term" value="C:membrane"/>
    <property type="evidence" value="ECO:0007669"/>
    <property type="project" value="UniProtKB-SubCell"/>
</dbReference>
<evidence type="ECO:0000256" key="6">
    <source>
        <dbReference type="SAM" id="Phobius"/>
    </source>
</evidence>
<sequence>MASHSALTDAEKEVIEASKPDSVSVVAENAPVAYSQDDVRKLVRKIDFRIMPYLWGYAVLSAVDKVIVSNAALYGMIQDTNLQGQDYSWVGSIFYFGYLVAEFPCVHLMAKLPIGKFLAVMGIGWSVTTLLMAVTHNAAGLMALRFVMGMMEAPALPSLTLITTMWYRKREQPLRVAIWSSTVASIYVGLVSYGIGHTSTAIASWRLLFLVLGGISLLFSISMLFFFPDRPEAGRFLNEKEAHVAVQRKTEDNTGVTGTEFKWYQVIEALTDWKSWVITLFFFCMNVANGGLNTFSAQIVSGFGFSKLNTVLLGMPTGVIQAVSSILAALPPRYWKDTRCLSAAVCCLVPLACSIVIRKLPSSNQGGLLAAYYLFYFFWGPYAVALSLPMANTSGHTKKVVVNAMVFLAYCVANIVAPQTFRATEAPHYETGYNTILGVESAAVTLMGMYYIGIKWENRKRDRVYGVIAHTNDVEDHSLDDLTDKEKKDFRYVC</sequence>
<dbReference type="PANTHER" id="PTHR43791">
    <property type="entry name" value="PERMEASE-RELATED"/>
    <property type="match status" value="1"/>
</dbReference>
<keyword evidence="5 6" id="KW-0472">Membrane</keyword>
<dbReference type="InterPro" id="IPR011701">
    <property type="entry name" value="MFS"/>
</dbReference>
<evidence type="ECO:0000256" key="2">
    <source>
        <dbReference type="ARBA" id="ARBA00022448"/>
    </source>
</evidence>
<reference evidence="7" key="1">
    <citation type="submission" date="2021-10" db="EMBL/GenBank/DDBJ databases">
        <authorList>
            <person name="Piombo E."/>
        </authorList>
    </citation>
    <scope>NUCLEOTIDE SEQUENCE</scope>
</reference>
<feature type="transmembrane region" description="Helical" evidence="6">
    <location>
        <begin position="117"/>
        <end position="136"/>
    </location>
</feature>
<dbReference type="OrthoDB" id="6730379at2759"/>
<evidence type="ECO:0008006" key="9">
    <source>
        <dbReference type="Google" id="ProtNLM"/>
    </source>
</evidence>
<dbReference type="InterPro" id="IPR036259">
    <property type="entry name" value="MFS_trans_sf"/>
</dbReference>
<accession>A0A9N9ZK35</accession>
<keyword evidence="3 6" id="KW-0812">Transmembrane</keyword>
<feature type="transmembrane region" description="Helical" evidence="6">
    <location>
        <begin position="276"/>
        <end position="296"/>
    </location>
</feature>
<dbReference type="Pfam" id="PF07690">
    <property type="entry name" value="MFS_1"/>
    <property type="match status" value="1"/>
</dbReference>
<feature type="transmembrane region" description="Helical" evidence="6">
    <location>
        <begin position="308"/>
        <end position="328"/>
    </location>
</feature>
<feature type="transmembrane region" description="Helical" evidence="6">
    <location>
        <begin position="369"/>
        <end position="388"/>
    </location>
</feature>
<evidence type="ECO:0000256" key="5">
    <source>
        <dbReference type="ARBA" id="ARBA00023136"/>
    </source>
</evidence>
<dbReference type="EMBL" id="CABFOC020000067">
    <property type="protein sequence ID" value="CAH0056951.1"/>
    <property type="molecule type" value="Genomic_DNA"/>
</dbReference>
<organism evidence="7 8">
    <name type="scientific">Clonostachys solani</name>
    <dbReference type="NCBI Taxonomy" id="160281"/>
    <lineage>
        <taxon>Eukaryota</taxon>
        <taxon>Fungi</taxon>
        <taxon>Dikarya</taxon>
        <taxon>Ascomycota</taxon>
        <taxon>Pezizomycotina</taxon>
        <taxon>Sordariomycetes</taxon>
        <taxon>Hypocreomycetidae</taxon>
        <taxon>Hypocreales</taxon>
        <taxon>Bionectriaceae</taxon>
        <taxon>Clonostachys</taxon>
    </lineage>
</organism>
<evidence type="ECO:0000256" key="4">
    <source>
        <dbReference type="ARBA" id="ARBA00022989"/>
    </source>
</evidence>
<keyword evidence="2" id="KW-0813">Transport</keyword>
<feature type="transmembrane region" description="Helical" evidence="6">
    <location>
        <begin position="176"/>
        <end position="195"/>
    </location>
</feature>
<keyword evidence="8" id="KW-1185">Reference proteome</keyword>
<feature type="transmembrane region" description="Helical" evidence="6">
    <location>
        <begin position="400"/>
        <end position="421"/>
    </location>
</feature>
<name>A0A9N9ZK35_9HYPO</name>
<feature type="transmembrane region" description="Helical" evidence="6">
    <location>
        <begin position="433"/>
        <end position="453"/>
    </location>
</feature>
<feature type="transmembrane region" description="Helical" evidence="6">
    <location>
        <begin position="89"/>
        <end position="110"/>
    </location>
</feature>